<proteinExistence type="predicted"/>
<name>A0ABW6I1D3_9FLAO</name>
<reference evidence="1 2" key="1">
    <citation type="submission" date="2024-06" db="EMBL/GenBank/DDBJ databases">
        <title>Flavobacterium spp. isolated from glacier.</title>
        <authorList>
            <person name="Han D."/>
        </authorList>
    </citation>
    <scope>NUCLEOTIDE SEQUENCE [LARGE SCALE GENOMIC DNA]</scope>
    <source>
        <strain evidence="1 2">LS2P90</strain>
    </source>
</reference>
<organism evidence="1 2">
    <name type="scientific">Flavobacterium xylosi</name>
    <dbReference type="NCBI Taxonomy" id="3230415"/>
    <lineage>
        <taxon>Bacteria</taxon>
        <taxon>Pseudomonadati</taxon>
        <taxon>Bacteroidota</taxon>
        <taxon>Flavobacteriia</taxon>
        <taxon>Flavobacteriales</taxon>
        <taxon>Flavobacteriaceae</taxon>
        <taxon>Flavobacterium</taxon>
    </lineage>
</organism>
<protein>
    <submittedName>
        <fullName evidence="1">Uncharacterized protein</fullName>
    </submittedName>
</protein>
<accession>A0ABW6I1D3</accession>
<dbReference type="Proteomes" id="UP001600109">
    <property type="component" value="Unassembled WGS sequence"/>
</dbReference>
<dbReference type="EMBL" id="JBHZPZ010000037">
    <property type="protein sequence ID" value="MFE3869595.1"/>
    <property type="molecule type" value="Genomic_DNA"/>
</dbReference>
<gene>
    <name evidence="1" type="ORF">ACFX5E_16165</name>
</gene>
<evidence type="ECO:0000313" key="2">
    <source>
        <dbReference type="Proteomes" id="UP001600109"/>
    </source>
</evidence>
<sequence length="186" mass="21172">MRNRNTENNMVEINNFGIPPEFPDGETKTKERFIEFVLKKAPKINSFCIHKIVDKLELNEIEKKQFKHLNLDIRSDLVNSKLAEIAVKGGTDIRLTETGRNYFDKKHSDTIIAENFIIGDNYGIQSSKSDFTAPITINAKQNPSINPEIKSSVQKFFSNPWVLLISGIAIEEVTIGKIYKFIISIV</sequence>
<comment type="caution">
    <text evidence="1">The sequence shown here is derived from an EMBL/GenBank/DDBJ whole genome shotgun (WGS) entry which is preliminary data.</text>
</comment>
<dbReference type="RefSeq" id="WP_379856201.1">
    <property type="nucleotide sequence ID" value="NZ_JBHZPZ010000037.1"/>
</dbReference>
<keyword evidence="2" id="KW-1185">Reference proteome</keyword>
<evidence type="ECO:0000313" key="1">
    <source>
        <dbReference type="EMBL" id="MFE3869595.1"/>
    </source>
</evidence>